<dbReference type="Gene3D" id="1.10.1660.20">
    <property type="match status" value="1"/>
</dbReference>
<dbReference type="SUPFAM" id="SSF46955">
    <property type="entry name" value="Putative DNA-binding domain"/>
    <property type="match status" value="1"/>
</dbReference>
<reference evidence="1 2" key="1">
    <citation type="submission" date="2017-01" db="EMBL/GenBank/DDBJ databases">
        <title>Novel large sulfur bacteria in the metagenomes of groundwater-fed chemosynthetic microbial mats in the Lake Huron basin.</title>
        <authorList>
            <person name="Sharrar A.M."/>
            <person name="Flood B.E."/>
            <person name="Bailey J.V."/>
            <person name="Jones D.S."/>
            <person name="Biddanda B."/>
            <person name="Ruberg S.A."/>
            <person name="Marcus D.N."/>
            <person name="Dick G.J."/>
        </authorList>
    </citation>
    <scope>NUCLEOTIDE SEQUENCE [LARGE SCALE GENOMIC DNA]</scope>
    <source>
        <strain evidence="1">A8</strain>
    </source>
</reference>
<organism evidence="1 2">
    <name type="scientific">Thiothrix lacustris</name>
    <dbReference type="NCBI Taxonomy" id="525917"/>
    <lineage>
        <taxon>Bacteria</taxon>
        <taxon>Pseudomonadati</taxon>
        <taxon>Pseudomonadota</taxon>
        <taxon>Gammaproteobacteria</taxon>
        <taxon>Thiotrichales</taxon>
        <taxon>Thiotrichaceae</taxon>
        <taxon>Thiothrix</taxon>
    </lineage>
</organism>
<proteinExistence type="predicted"/>
<accession>A0A1Y1QKH7</accession>
<dbReference type="InterPro" id="IPR038137">
    <property type="entry name" value="Excisionase-like_sf"/>
</dbReference>
<dbReference type="Proteomes" id="UP000192491">
    <property type="component" value="Unassembled WGS sequence"/>
</dbReference>
<dbReference type="EMBL" id="MTEJ01000192">
    <property type="protein sequence ID" value="OQX07937.1"/>
    <property type="molecule type" value="Genomic_DNA"/>
</dbReference>
<name>A0A1Y1QKH7_9GAMM</name>
<protein>
    <recommendedName>
        <fullName evidence="3">Excisionase</fullName>
    </recommendedName>
</protein>
<evidence type="ECO:0008006" key="3">
    <source>
        <dbReference type="Google" id="ProtNLM"/>
    </source>
</evidence>
<dbReference type="InterPro" id="IPR009061">
    <property type="entry name" value="DNA-bd_dom_put_sf"/>
</dbReference>
<evidence type="ECO:0000313" key="1">
    <source>
        <dbReference type="EMBL" id="OQX07937.1"/>
    </source>
</evidence>
<evidence type="ECO:0000313" key="2">
    <source>
        <dbReference type="Proteomes" id="UP000192491"/>
    </source>
</evidence>
<dbReference type="AlphaFoldDB" id="A0A1Y1QKH7"/>
<comment type="caution">
    <text evidence="1">The sequence shown here is derived from an EMBL/GenBank/DDBJ whole genome shotgun (WGS) entry which is preliminary data.</text>
</comment>
<gene>
    <name evidence="1" type="ORF">BWK73_26845</name>
</gene>
<sequence>MSKWIDIEEWAKHNLPSITLTRATLTRYAKGQMFTPAARKIGRVWHVKDDAELVGKSCAHIEKPTRRKIDDPTVARIFASA</sequence>